<organism evidence="1 2">
    <name type="scientific">Camellia lanceoleosa</name>
    <dbReference type="NCBI Taxonomy" id="1840588"/>
    <lineage>
        <taxon>Eukaryota</taxon>
        <taxon>Viridiplantae</taxon>
        <taxon>Streptophyta</taxon>
        <taxon>Embryophyta</taxon>
        <taxon>Tracheophyta</taxon>
        <taxon>Spermatophyta</taxon>
        <taxon>Magnoliopsida</taxon>
        <taxon>eudicotyledons</taxon>
        <taxon>Gunneridae</taxon>
        <taxon>Pentapetalae</taxon>
        <taxon>asterids</taxon>
        <taxon>Ericales</taxon>
        <taxon>Theaceae</taxon>
        <taxon>Camellia</taxon>
    </lineage>
</organism>
<proteinExistence type="predicted"/>
<evidence type="ECO:0000313" key="1">
    <source>
        <dbReference type="EMBL" id="KAI7997937.1"/>
    </source>
</evidence>
<sequence length="149" mass="17070">MLTIPMLRSAFVVACMERGEKCRCATNHSEEPRENYDNVKFTEHTTVTHARAINGPWKEDGLDRKPCWTKPGLEEATQTDGFVTFSLTNGPEYHVSQFLILCFNEFKCNGGTSKFDNRFDNRLILGSLRTSLRPFISKHCDKYLICILT</sequence>
<dbReference type="EMBL" id="CM045767">
    <property type="protein sequence ID" value="KAI7997937.1"/>
    <property type="molecule type" value="Genomic_DNA"/>
</dbReference>
<reference evidence="1 2" key="1">
    <citation type="journal article" date="2022" name="Plant J.">
        <title>Chromosome-level genome of Camellia lanceoleosa provides a valuable resource for understanding genome evolution and self-incompatibility.</title>
        <authorList>
            <person name="Gong W."/>
            <person name="Xiao S."/>
            <person name="Wang L."/>
            <person name="Liao Z."/>
            <person name="Chang Y."/>
            <person name="Mo W."/>
            <person name="Hu G."/>
            <person name="Li W."/>
            <person name="Zhao G."/>
            <person name="Zhu H."/>
            <person name="Hu X."/>
            <person name="Ji K."/>
            <person name="Xiang X."/>
            <person name="Song Q."/>
            <person name="Yuan D."/>
            <person name="Jin S."/>
            <person name="Zhang L."/>
        </authorList>
    </citation>
    <scope>NUCLEOTIDE SEQUENCE [LARGE SCALE GENOMIC DNA]</scope>
    <source>
        <strain evidence="1">SQ_2022a</strain>
    </source>
</reference>
<dbReference type="Proteomes" id="UP001060215">
    <property type="component" value="Chromosome 10"/>
</dbReference>
<comment type="caution">
    <text evidence="1">The sequence shown here is derived from an EMBL/GenBank/DDBJ whole genome shotgun (WGS) entry which is preliminary data.</text>
</comment>
<keyword evidence="2" id="KW-1185">Reference proteome</keyword>
<evidence type="ECO:0000313" key="2">
    <source>
        <dbReference type="Proteomes" id="UP001060215"/>
    </source>
</evidence>
<name>A0ACC0GBS9_9ERIC</name>
<protein>
    <submittedName>
        <fullName evidence="1">Protein MANNAN SYNTHESIS-RELATED 2</fullName>
    </submittedName>
</protein>
<gene>
    <name evidence="1" type="ORF">LOK49_LG10G00232</name>
</gene>
<accession>A0ACC0GBS9</accession>